<evidence type="ECO:0000256" key="1">
    <source>
        <dbReference type="SAM" id="MobiDB-lite"/>
    </source>
</evidence>
<dbReference type="InterPro" id="IPR011990">
    <property type="entry name" value="TPR-like_helical_dom_sf"/>
</dbReference>
<dbReference type="SUPFAM" id="SSF48452">
    <property type="entry name" value="TPR-like"/>
    <property type="match status" value="3"/>
</dbReference>
<name>A0A1H9S484_9MICO</name>
<proteinExistence type="predicted"/>
<protein>
    <submittedName>
        <fullName evidence="3">Transcriptional regulator, LuxR family</fullName>
    </submittedName>
</protein>
<dbReference type="InterPro" id="IPR027417">
    <property type="entry name" value="P-loop_NTPase"/>
</dbReference>
<dbReference type="PROSITE" id="PS50125">
    <property type="entry name" value="GUANYLATE_CYCLASE_2"/>
    <property type="match status" value="1"/>
</dbReference>
<evidence type="ECO:0000313" key="3">
    <source>
        <dbReference type="EMBL" id="SER79445.1"/>
    </source>
</evidence>
<gene>
    <name evidence="3" type="ORF">SAMN05216199_1240</name>
</gene>
<keyword evidence="4" id="KW-1185">Reference proteome</keyword>
<feature type="region of interest" description="Disordered" evidence="1">
    <location>
        <begin position="1030"/>
        <end position="1063"/>
    </location>
</feature>
<dbReference type="SUPFAM" id="SSF55073">
    <property type="entry name" value="Nucleotide cyclase"/>
    <property type="match status" value="1"/>
</dbReference>
<dbReference type="SMART" id="SM00044">
    <property type="entry name" value="CYCc"/>
    <property type="match status" value="1"/>
</dbReference>
<dbReference type="PANTHER" id="PTHR47691">
    <property type="entry name" value="REGULATOR-RELATED"/>
    <property type="match status" value="1"/>
</dbReference>
<dbReference type="EMBL" id="FOHB01000001">
    <property type="protein sequence ID" value="SER79445.1"/>
    <property type="molecule type" value="Genomic_DNA"/>
</dbReference>
<dbReference type="GO" id="GO:0004016">
    <property type="term" value="F:adenylate cyclase activity"/>
    <property type="evidence" value="ECO:0007669"/>
    <property type="project" value="UniProtKB-ARBA"/>
</dbReference>
<dbReference type="SUPFAM" id="SSF52540">
    <property type="entry name" value="P-loop containing nucleoside triphosphate hydrolases"/>
    <property type="match status" value="1"/>
</dbReference>
<organism evidence="3 4">
    <name type="scientific">Pedococcus cremeus</name>
    <dbReference type="NCBI Taxonomy" id="587636"/>
    <lineage>
        <taxon>Bacteria</taxon>
        <taxon>Bacillati</taxon>
        <taxon>Actinomycetota</taxon>
        <taxon>Actinomycetes</taxon>
        <taxon>Micrococcales</taxon>
        <taxon>Intrasporangiaceae</taxon>
        <taxon>Pedococcus</taxon>
    </lineage>
</organism>
<dbReference type="GO" id="GO:0035556">
    <property type="term" value="P:intracellular signal transduction"/>
    <property type="evidence" value="ECO:0007669"/>
    <property type="project" value="InterPro"/>
</dbReference>
<dbReference type="Gene3D" id="3.30.70.1230">
    <property type="entry name" value="Nucleotide cyclase"/>
    <property type="match status" value="1"/>
</dbReference>
<evidence type="ECO:0000259" key="2">
    <source>
        <dbReference type="PROSITE" id="PS50125"/>
    </source>
</evidence>
<dbReference type="Gene3D" id="3.40.50.300">
    <property type="entry name" value="P-loop containing nucleotide triphosphate hydrolases"/>
    <property type="match status" value="1"/>
</dbReference>
<dbReference type="InterPro" id="IPR029787">
    <property type="entry name" value="Nucleotide_cyclase"/>
</dbReference>
<dbReference type="GO" id="GO:0009190">
    <property type="term" value="P:cyclic nucleotide biosynthetic process"/>
    <property type="evidence" value="ECO:0007669"/>
    <property type="project" value="InterPro"/>
</dbReference>
<dbReference type="Proteomes" id="UP000199019">
    <property type="component" value="Unassembled WGS sequence"/>
</dbReference>
<dbReference type="PANTHER" id="PTHR47691:SF3">
    <property type="entry name" value="HTH-TYPE TRANSCRIPTIONAL REGULATOR RV0890C-RELATED"/>
    <property type="match status" value="1"/>
</dbReference>
<dbReference type="CDD" id="cd07302">
    <property type="entry name" value="CHD"/>
    <property type="match status" value="1"/>
</dbReference>
<reference evidence="4" key="1">
    <citation type="submission" date="2016-10" db="EMBL/GenBank/DDBJ databases">
        <authorList>
            <person name="Varghese N."/>
            <person name="Submissions S."/>
        </authorList>
    </citation>
    <scope>NUCLEOTIDE SEQUENCE [LARGE SCALE GENOMIC DNA]</scope>
    <source>
        <strain evidence="4">CGMCC 1.6963</strain>
    </source>
</reference>
<dbReference type="GO" id="GO:0043531">
    <property type="term" value="F:ADP binding"/>
    <property type="evidence" value="ECO:0007669"/>
    <property type="project" value="InterPro"/>
</dbReference>
<sequence>MAEPQRTARRLPAGLVTFVMTDIESSTRLFRELGDGYVGLLETHHRLLAGAFERHGGVEVATEGDALVVAFDDAAEALSGCVEGQLALESHPWPPGAMIRVRMGLHTAEAEPVGDNYVSLGLHQAARICAGAHGGQVVLSEVTAKQVRHRLPPEVALTFLGSFQLRGFAEPARLFQADHPGLQVQFPPLRVQGVVHHNLPFHRSAFIGRAGERAALAAMVRRTGLVTVVGVGGVGKTRLATQVAFDLLDDFDDGAWLVELASARDDRGVVSAVATALGVAETAGRALRDVVVDHLAGKSALLLLDNCEHVLEPVAAFTEELTRHSPHVVVVATSREPLAIDGEVVCRLEPLPVPEGGATTADRLRRADSVRLFEERAALARPGFRVTDATAPQVATIVRQLDGIPLALELAAAALADRSLGSVVEGLADRFALLTYGRRSAPERHQTLRAALGWSLDLLGAEERLLFARLGVFARTGSVDAASEVCGQAPLVATDVPRLLRRLVRSSLVSMGDDDRWTVLGSVHELAALELKERGQTGALSALHREFFARRAETLAPQLGLHDRGAVMGELLVDLDNIDQALATGVAEGDADTTLRCAAAMGPFWTSHGDWGAGVHRLREALTLQGGADSARARALAALGNLLILRGEMDDAERCLSEALALSGTRGDATTRARALSGLGYVAFRRSDLDGAENRWRQALESSEEAGDERVSAGVLRSLAIAAGSRGDQEEAGRWLDRGIRAAEHAHDDQLLRLLLGSRAEIDLWTGRYSEAQDLYGQALDLASSIGDLSARPLLLCELGWVALLTGDLGTAARLADEAAELAEDLGNRRTLASALRLRAEGLVRRGEFAVAEGDVTRAHEVAEGLHAPAEVAGVLCTRACAALEQRRLTEAHQLAERARDLSVLGHTMRSVFPQWVSGVVALEEGDLTEAARRFRLGVEHTTTQASPRHQANSRWGLACVSAARGEVRDAARLHREALVIRDVIGDRLGLVESLLAAAVLVSPAAPSTATELARSARSLRRACGAVATPRQAAAESVVPPPPSDQPEEPSAPSGHEPPDLRATVRLATEALLAVEGSALSAAG</sequence>
<dbReference type="SMART" id="SM00028">
    <property type="entry name" value="TPR"/>
    <property type="match status" value="5"/>
</dbReference>
<dbReference type="AlphaFoldDB" id="A0A1H9S484"/>
<dbReference type="InterPro" id="IPR001054">
    <property type="entry name" value="A/G_cyclase"/>
</dbReference>
<dbReference type="Gene3D" id="1.25.40.10">
    <property type="entry name" value="Tetratricopeptide repeat domain"/>
    <property type="match status" value="2"/>
</dbReference>
<dbReference type="STRING" id="587636.SAMN05216199_1240"/>
<accession>A0A1H9S484</accession>
<dbReference type="RefSeq" id="WP_091756219.1">
    <property type="nucleotide sequence ID" value="NZ_FOHB01000001.1"/>
</dbReference>
<feature type="domain" description="Guanylate cyclase" evidence="2">
    <location>
        <begin position="17"/>
        <end position="107"/>
    </location>
</feature>
<dbReference type="InterPro" id="IPR019734">
    <property type="entry name" value="TPR_rpt"/>
</dbReference>
<evidence type="ECO:0000313" key="4">
    <source>
        <dbReference type="Proteomes" id="UP000199019"/>
    </source>
</evidence>
<dbReference type="OrthoDB" id="3691954at2"/>
<dbReference type="PRINTS" id="PR00364">
    <property type="entry name" value="DISEASERSIST"/>
</dbReference>